<feature type="compositionally biased region" description="Basic and acidic residues" evidence="1">
    <location>
        <begin position="1"/>
        <end position="12"/>
    </location>
</feature>
<accession>F8PM29</accession>
<dbReference type="HOGENOM" id="CLU_035918_3_1_1"/>
<dbReference type="OMA" id="RIEHMIS"/>
<keyword evidence="3" id="KW-1185">Reference proteome</keyword>
<feature type="region of interest" description="Disordered" evidence="1">
    <location>
        <begin position="1"/>
        <end position="29"/>
    </location>
</feature>
<dbReference type="Proteomes" id="UP000008063">
    <property type="component" value="Unassembled WGS sequence"/>
</dbReference>
<sequence>MSNNENGREYQHSFDTTLDNANPGKCGQSSALELGPRKKLAVQDPLVHHSCHFGRAIHAFCNVQGLIENRIEHMISDQPEEEFIAEGHKEQLVFLDLLKLVVGLEKHLMREDSSEEEIIHIADMFQKGANRARADNTKGIKSAVIDWITPKGQTLLPHIHHNVKAGCSFNHECTGTLLCPAGLDWSNTEIKSKLMNVQTYVSADQWPIVLYANYQYNIKDPWNGLLRSSLLVNAFKRIFTSPSSINQEPKATHSGNTQIHSMQAITKAFIAYVAMKVYFALMSAQVFSCTDLVTDSE</sequence>
<dbReference type="AlphaFoldDB" id="F8PM29"/>
<gene>
    <name evidence="2" type="ORF">SERLA73DRAFT_47911</name>
</gene>
<reference evidence="3" key="1">
    <citation type="journal article" date="2011" name="Science">
        <title>The plant cell wall-decomposing machinery underlies the functional diversity of forest fungi.</title>
        <authorList>
            <person name="Eastwood D.C."/>
            <person name="Floudas D."/>
            <person name="Binder M."/>
            <person name="Majcherczyk A."/>
            <person name="Schneider P."/>
            <person name="Aerts A."/>
            <person name="Asiegbu F.O."/>
            <person name="Baker S.E."/>
            <person name="Barry K."/>
            <person name="Bendiksby M."/>
            <person name="Blumentritt M."/>
            <person name="Coutinho P.M."/>
            <person name="Cullen D."/>
            <person name="de Vries R.P."/>
            <person name="Gathman A."/>
            <person name="Goodell B."/>
            <person name="Henrissat B."/>
            <person name="Ihrmark K."/>
            <person name="Kauserud H."/>
            <person name="Kohler A."/>
            <person name="LaButti K."/>
            <person name="Lapidus A."/>
            <person name="Lavin J.L."/>
            <person name="Lee Y.-H."/>
            <person name="Lindquist E."/>
            <person name="Lilly W."/>
            <person name="Lucas S."/>
            <person name="Morin E."/>
            <person name="Murat C."/>
            <person name="Oguiza J.A."/>
            <person name="Park J."/>
            <person name="Pisabarro A.G."/>
            <person name="Riley R."/>
            <person name="Rosling A."/>
            <person name="Salamov A."/>
            <person name="Schmidt O."/>
            <person name="Schmutz J."/>
            <person name="Skrede I."/>
            <person name="Stenlid J."/>
            <person name="Wiebenga A."/>
            <person name="Xie X."/>
            <person name="Kuees U."/>
            <person name="Hibbett D.S."/>
            <person name="Hoffmeister D."/>
            <person name="Hoegberg N."/>
            <person name="Martin F."/>
            <person name="Grigoriev I.V."/>
            <person name="Watkinson S.C."/>
        </authorList>
    </citation>
    <scope>NUCLEOTIDE SEQUENCE [LARGE SCALE GENOMIC DNA]</scope>
    <source>
        <strain evidence="3">strain S7.3</strain>
    </source>
</reference>
<dbReference type="EMBL" id="GL945476">
    <property type="protein sequence ID" value="EGO02661.1"/>
    <property type="molecule type" value="Genomic_DNA"/>
</dbReference>
<protein>
    <submittedName>
        <fullName evidence="2">Uncharacterized protein</fullName>
    </submittedName>
</protein>
<dbReference type="OrthoDB" id="3220614at2759"/>
<organism evidence="3">
    <name type="scientific">Serpula lacrymans var. lacrymans (strain S7.3)</name>
    <name type="common">Dry rot fungus</name>
    <dbReference type="NCBI Taxonomy" id="936435"/>
    <lineage>
        <taxon>Eukaryota</taxon>
        <taxon>Fungi</taxon>
        <taxon>Dikarya</taxon>
        <taxon>Basidiomycota</taxon>
        <taxon>Agaricomycotina</taxon>
        <taxon>Agaricomycetes</taxon>
        <taxon>Agaricomycetidae</taxon>
        <taxon>Boletales</taxon>
        <taxon>Coniophorineae</taxon>
        <taxon>Serpulaceae</taxon>
        <taxon>Serpula</taxon>
    </lineage>
</organism>
<dbReference type="STRING" id="936435.F8PM29"/>
<dbReference type="Pfam" id="PF20414">
    <property type="entry name" value="DUF6698"/>
    <property type="match status" value="1"/>
</dbReference>
<evidence type="ECO:0000313" key="3">
    <source>
        <dbReference type="Proteomes" id="UP000008063"/>
    </source>
</evidence>
<proteinExistence type="predicted"/>
<evidence type="ECO:0000313" key="2">
    <source>
        <dbReference type="EMBL" id="EGO02661.1"/>
    </source>
</evidence>
<name>F8PM29_SERL3</name>
<dbReference type="InterPro" id="IPR046521">
    <property type="entry name" value="DUF6698"/>
</dbReference>
<dbReference type="InParanoid" id="F8PM29"/>
<evidence type="ECO:0000256" key="1">
    <source>
        <dbReference type="SAM" id="MobiDB-lite"/>
    </source>
</evidence>